<gene>
    <name evidence="1" type="ORF">FHG66_11315</name>
</gene>
<organism evidence="1 2">
    <name type="scientific">Rubellimicrobium rubrum</name>
    <dbReference type="NCBI Taxonomy" id="2585369"/>
    <lineage>
        <taxon>Bacteria</taxon>
        <taxon>Pseudomonadati</taxon>
        <taxon>Pseudomonadota</taxon>
        <taxon>Alphaproteobacteria</taxon>
        <taxon>Rhodobacterales</taxon>
        <taxon>Roseobacteraceae</taxon>
        <taxon>Rubellimicrobium</taxon>
    </lineage>
</organism>
<keyword evidence="2" id="KW-1185">Reference proteome</keyword>
<accession>A0A5C4MVB1</accession>
<proteinExistence type="predicted"/>
<dbReference type="AlphaFoldDB" id="A0A5C4MVB1"/>
<dbReference type="EMBL" id="VDFU01000012">
    <property type="protein sequence ID" value="TNC49315.1"/>
    <property type="molecule type" value="Genomic_DNA"/>
</dbReference>
<reference evidence="1 2" key="1">
    <citation type="submission" date="2019-06" db="EMBL/GenBank/DDBJ databases">
        <title>YIM 131921 draft genome.</title>
        <authorList>
            <person name="Jiang L."/>
        </authorList>
    </citation>
    <scope>NUCLEOTIDE SEQUENCE [LARGE SCALE GENOMIC DNA]</scope>
    <source>
        <strain evidence="1 2">YIM 131921</strain>
    </source>
</reference>
<dbReference type="Proteomes" id="UP000305887">
    <property type="component" value="Unassembled WGS sequence"/>
</dbReference>
<dbReference type="RefSeq" id="WP_139076862.1">
    <property type="nucleotide sequence ID" value="NZ_VDFU01000012.1"/>
</dbReference>
<evidence type="ECO:0000313" key="2">
    <source>
        <dbReference type="Proteomes" id="UP000305887"/>
    </source>
</evidence>
<dbReference type="OrthoDB" id="8479817at2"/>
<evidence type="ECO:0000313" key="1">
    <source>
        <dbReference type="EMBL" id="TNC49315.1"/>
    </source>
</evidence>
<sequence length="152" mass="17176">MPYDMSMITSKGSQAPEALLKPKPFLQRGNGHQRANRRKAQEFVRQNLPGLTVLDEGSVRFEGYGTCHFAAYTDPKGAMISTPHRNDNEYGSVAWHSRDHIMMVRDMGDGRRVVVYVCPIPPLFGRRTVGRHGVSWNDVRTLAVYKPTFLIS</sequence>
<name>A0A5C4MVB1_9RHOB</name>
<protein>
    <submittedName>
        <fullName evidence="1">Uncharacterized protein</fullName>
    </submittedName>
</protein>
<comment type="caution">
    <text evidence="1">The sequence shown here is derived from an EMBL/GenBank/DDBJ whole genome shotgun (WGS) entry which is preliminary data.</text>
</comment>